<dbReference type="AlphaFoldDB" id="A0A9K3D7E3"/>
<gene>
    <name evidence="1" type="ORF">KIPB_012092</name>
</gene>
<protein>
    <submittedName>
        <fullName evidence="1">Uncharacterized protein</fullName>
    </submittedName>
</protein>
<dbReference type="EMBL" id="BDIP01005204">
    <property type="protein sequence ID" value="GIQ89587.1"/>
    <property type="molecule type" value="Genomic_DNA"/>
</dbReference>
<feature type="non-terminal residue" evidence="1">
    <location>
        <position position="327"/>
    </location>
</feature>
<accession>A0A9K3D7E3</accession>
<evidence type="ECO:0000313" key="1">
    <source>
        <dbReference type="EMBL" id="GIQ89587.1"/>
    </source>
</evidence>
<sequence length="327" mass="36038">STFVNASRLVPEGSSSNSRRLKTLLKHTVALDYNRLYVKAGTEGEGEGVVLRHPLHTQMVKLQKALTEGRDLLPCLKTLQHSFNPTPLSMVLSQDDLSTVTVSLVQTLLVHMKWLEREMCDQTYHTDEQKAAVYETTKARVPVEWQKAFPEEIEVEEVEFQRENLEKPAKTIISILQMLAHLDFGRVVRAPMSIPAKLHAVSRLACMTPTAVQVFGNYNTGKAADKAGEQSSAMLPETICPSGTVTVDLNSGPFTHTDIEALSYKVMSYLVLCDMSCQGDVYLGAVVRMAMGMSVEHRVSLLLNVLTSSSAYPISLTLLNDLVTGLG</sequence>
<dbReference type="Proteomes" id="UP000265618">
    <property type="component" value="Unassembled WGS sequence"/>
</dbReference>
<reference evidence="1 2" key="1">
    <citation type="journal article" date="2018" name="PLoS ONE">
        <title>The draft genome of Kipferlia bialata reveals reductive genome evolution in fornicate parasites.</title>
        <authorList>
            <person name="Tanifuji G."/>
            <person name="Takabayashi S."/>
            <person name="Kume K."/>
            <person name="Takagi M."/>
            <person name="Nakayama T."/>
            <person name="Kamikawa R."/>
            <person name="Inagaki Y."/>
            <person name="Hashimoto T."/>
        </authorList>
    </citation>
    <scope>NUCLEOTIDE SEQUENCE [LARGE SCALE GENOMIC DNA]</scope>
    <source>
        <strain evidence="1">NY0173</strain>
    </source>
</reference>
<proteinExistence type="predicted"/>
<organism evidence="1 2">
    <name type="scientific">Kipferlia bialata</name>
    <dbReference type="NCBI Taxonomy" id="797122"/>
    <lineage>
        <taxon>Eukaryota</taxon>
        <taxon>Metamonada</taxon>
        <taxon>Carpediemonas-like organisms</taxon>
        <taxon>Kipferlia</taxon>
    </lineage>
</organism>
<evidence type="ECO:0000313" key="2">
    <source>
        <dbReference type="Proteomes" id="UP000265618"/>
    </source>
</evidence>
<comment type="caution">
    <text evidence="1">The sequence shown here is derived from an EMBL/GenBank/DDBJ whole genome shotgun (WGS) entry which is preliminary data.</text>
</comment>
<feature type="non-terminal residue" evidence="1">
    <location>
        <position position="1"/>
    </location>
</feature>
<name>A0A9K3D7E3_9EUKA</name>
<keyword evidence="2" id="KW-1185">Reference proteome</keyword>